<proteinExistence type="predicted"/>
<comment type="caution">
    <text evidence="1">The sequence shown here is derived from an EMBL/GenBank/DDBJ whole genome shotgun (WGS) entry which is preliminary data.</text>
</comment>
<dbReference type="EMBL" id="JADCNL010000007">
    <property type="protein sequence ID" value="KAG0473817.1"/>
    <property type="molecule type" value="Genomic_DNA"/>
</dbReference>
<dbReference type="OrthoDB" id="1875751at2759"/>
<gene>
    <name evidence="1" type="ORF">HPP92_015674</name>
</gene>
<organism evidence="1 2">
    <name type="scientific">Vanilla planifolia</name>
    <name type="common">Vanilla</name>
    <dbReference type="NCBI Taxonomy" id="51239"/>
    <lineage>
        <taxon>Eukaryota</taxon>
        <taxon>Viridiplantae</taxon>
        <taxon>Streptophyta</taxon>
        <taxon>Embryophyta</taxon>
        <taxon>Tracheophyta</taxon>
        <taxon>Spermatophyta</taxon>
        <taxon>Magnoliopsida</taxon>
        <taxon>Liliopsida</taxon>
        <taxon>Asparagales</taxon>
        <taxon>Orchidaceae</taxon>
        <taxon>Vanilloideae</taxon>
        <taxon>Vanilleae</taxon>
        <taxon>Vanilla</taxon>
    </lineage>
</organism>
<evidence type="ECO:0000313" key="1">
    <source>
        <dbReference type="EMBL" id="KAG0473817.1"/>
    </source>
</evidence>
<keyword evidence="2" id="KW-1185">Reference proteome</keyword>
<sequence length="85" mass="9323">MTPSLELTRAISPRVSVHLGPSLLGVGRGARWVPHTCTRLTERMSWRKAKWVINFVEGDKATKPSPSMEGSDGSFLCSVCMSFVS</sequence>
<reference evidence="1 2" key="1">
    <citation type="journal article" date="2020" name="Nat. Food">
        <title>A phased Vanilla planifolia genome enables genetic improvement of flavour and production.</title>
        <authorList>
            <person name="Hasing T."/>
            <person name="Tang H."/>
            <person name="Brym M."/>
            <person name="Khazi F."/>
            <person name="Huang T."/>
            <person name="Chambers A.H."/>
        </authorList>
    </citation>
    <scope>NUCLEOTIDE SEQUENCE [LARGE SCALE GENOMIC DNA]</scope>
    <source>
        <tissue evidence="1">Leaf</tissue>
    </source>
</reference>
<accession>A0A835QU14</accession>
<evidence type="ECO:0000313" key="2">
    <source>
        <dbReference type="Proteomes" id="UP000636800"/>
    </source>
</evidence>
<name>A0A835QU14_VANPL</name>
<dbReference type="Proteomes" id="UP000636800">
    <property type="component" value="Chromosome 7"/>
</dbReference>
<dbReference type="AlphaFoldDB" id="A0A835QU14"/>
<protein>
    <submittedName>
        <fullName evidence="1">Uncharacterized protein</fullName>
    </submittedName>
</protein>